<accession>A0A839APQ2</accession>
<gene>
    <name evidence="1" type="ORF">H3Z83_08335</name>
</gene>
<protein>
    <recommendedName>
        <fullName evidence="3">Lipoprotein</fullName>
    </recommendedName>
</protein>
<proteinExistence type="predicted"/>
<keyword evidence="2" id="KW-1185">Reference proteome</keyword>
<sequence>MSFNKFSIILIFLLTLTSCKDYYNDTITWMDNLESELTIENVQKVQPNYIEIDWKNPQIVDDQKWYLITKIKGNNDILGMSHFLVFVEEKYQYRESKK</sequence>
<organism evidence="1 2">
    <name type="scientific">Tenacibaculum pelagium</name>
    <dbReference type="NCBI Taxonomy" id="2759527"/>
    <lineage>
        <taxon>Bacteria</taxon>
        <taxon>Pseudomonadati</taxon>
        <taxon>Bacteroidota</taxon>
        <taxon>Flavobacteriia</taxon>
        <taxon>Flavobacteriales</taxon>
        <taxon>Flavobacteriaceae</taxon>
        <taxon>Tenacibaculum</taxon>
    </lineage>
</organism>
<name>A0A839APQ2_9FLAO</name>
<comment type="caution">
    <text evidence="1">The sequence shown here is derived from an EMBL/GenBank/DDBJ whole genome shotgun (WGS) entry which is preliminary data.</text>
</comment>
<dbReference type="Proteomes" id="UP000563906">
    <property type="component" value="Unassembled WGS sequence"/>
</dbReference>
<evidence type="ECO:0000313" key="2">
    <source>
        <dbReference type="Proteomes" id="UP000563906"/>
    </source>
</evidence>
<evidence type="ECO:0008006" key="3">
    <source>
        <dbReference type="Google" id="ProtNLM"/>
    </source>
</evidence>
<dbReference type="RefSeq" id="WP_182125021.1">
    <property type="nucleotide sequence ID" value="NZ_JACGLS010000003.1"/>
</dbReference>
<dbReference type="AlphaFoldDB" id="A0A839APQ2"/>
<dbReference type="EMBL" id="JACGLS010000003">
    <property type="protein sequence ID" value="MBA6156517.1"/>
    <property type="molecule type" value="Genomic_DNA"/>
</dbReference>
<reference evidence="1 2" key="1">
    <citation type="submission" date="2020-07" db="EMBL/GenBank/DDBJ databases">
        <title>Bacterium isolated from marine sediment.</title>
        <authorList>
            <person name="Shang D."/>
            <person name="Du Z.-J."/>
        </authorList>
    </citation>
    <scope>NUCLEOTIDE SEQUENCE [LARGE SCALE GENOMIC DNA]</scope>
    <source>
        <strain evidence="1 2">S7007</strain>
    </source>
</reference>
<evidence type="ECO:0000313" key="1">
    <source>
        <dbReference type="EMBL" id="MBA6156517.1"/>
    </source>
</evidence>
<dbReference type="PROSITE" id="PS51257">
    <property type="entry name" value="PROKAR_LIPOPROTEIN"/>
    <property type="match status" value="1"/>
</dbReference>